<dbReference type="EMBL" id="AFPZ01000070">
    <property type="protein sequence ID" value="EGQ25188.1"/>
    <property type="molecule type" value="Genomic_DNA"/>
</dbReference>
<evidence type="ECO:0000313" key="1">
    <source>
        <dbReference type="EMBL" id="EGQ25188.1"/>
    </source>
</evidence>
<name>F9DU04_9BACL</name>
<dbReference type="Proteomes" id="UP000005316">
    <property type="component" value="Unassembled WGS sequence"/>
</dbReference>
<reference evidence="1 2" key="1">
    <citation type="submission" date="2011-04" db="EMBL/GenBank/DDBJ databases">
        <authorList>
            <person name="Muzny D."/>
            <person name="Qin X."/>
            <person name="Deng J."/>
            <person name="Jiang H."/>
            <person name="Liu Y."/>
            <person name="Qu J."/>
            <person name="Song X.-Z."/>
            <person name="Zhang L."/>
            <person name="Thornton R."/>
            <person name="Coyle M."/>
            <person name="Francisco L."/>
            <person name="Jackson L."/>
            <person name="Javaid M."/>
            <person name="Korchina V."/>
            <person name="Kovar C."/>
            <person name="Mata R."/>
            <person name="Mathew T."/>
            <person name="Ngo R."/>
            <person name="Nguyen L."/>
            <person name="Nguyen N."/>
            <person name="Okwuonu G."/>
            <person name="Ongeri F."/>
            <person name="Pham C."/>
            <person name="Simmons D."/>
            <person name="Wilczek-Boney K."/>
            <person name="Hale W."/>
            <person name="Jakkamsetti A."/>
            <person name="Pham P."/>
            <person name="Ruth R."/>
            <person name="San Lucas F."/>
            <person name="Warren J."/>
            <person name="Zhang J."/>
            <person name="Zhao Z."/>
            <person name="Zhou C."/>
            <person name="Zhu D."/>
            <person name="Lee S."/>
            <person name="Bess C."/>
            <person name="Blankenburg K."/>
            <person name="Forbes L."/>
            <person name="Fu Q."/>
            <person name="Gubbala S."/>
            <person name="Hirani K."/>
            <person name="Jayaseelan J.C."/>
            <person name="Lara F."/>
            <person name="Munidasa M."/>
            <person name="Palculict T."/>
            <person name="Patil S."/>
            <person name="Pu L.-L."/>
            <person name="Saada N."/>
            <person name="Tang L."/>
            <person name="Weissenberger G."/>
            <person name="Zhu Y."/>
            <person name="Hemphill L."/>
            <person name="Shang Y."/>
            <person name="Youmans B."/>
            <person name="Ayvaz T."/>
            <person name="Ross M."/>
            <person name="Santibanez J."/>
            <person name="Aqrawi P."/>
            <person name="Gross S."/>
            <person name="Joshi V."/>
            <person name="Fowler G."/>
            <person name="Nazareth L."/>
            <person name="Reid J."/>
            <person name="Worley K."/>
            <person name="Petrosino J."/>
            <person name="Highlander S."/>
            <person name="Gibbs R."/>
        </authorList>
    </citation>
    <scope>NUCLEOTIDE SEQUENCE [LARGE SCALE GENOMIC DNA]</scope>
    <source>
        <strain evidence="1 2">2681</strain>
    </source>
</reference>
<organism evidence="1 2">
    <name type="scientific">Sporosarcina newyorkensis 2681</name>
    <dbReference type="NCBI Taxonomy" id="1027292"/>
    <lineage>
        <taxon>Bacteria</taxon>
        <taxon>Bacillati</taxon>
        <taxon>Bacillota</taxon>
        <taxon>Bacilli</taxon>
        <taxon>Bacillales</taxon>
        <taxon>Caryophanaceae</taxon>
        <taxon>Sporosarcina</taxon>
    </lineage>
</organism>
<proteinExistence type="predicted"/>
<dbReference type="AlphaFoldDB" id="F9DU04"/>
<accession>F9DU04</accession>
<dbReference type="HOGENOM" id="CLU_3317246_0_0_9"/>
<sequence>MPANFFIPINLPLVFSFIVHNIRGNMHDSFNEIDFFVER</sequence>
<gene>
    <name evidence="1" type="ORF">HMPREF9372_2285</name>
</gene>
<protein>
    <submittedName>
        <fullName evidence="1">Uncharacterized protein</fullName>
    </submittedName>
</protein>
<comment type="caution">
    <text evidence="1">The sequence shown here is derived from an EMBL/GenBank/DDBJ whole genome shotgun (WGS) entry which is preliminary data.</text>
</comment>
<evidence type="ECO:0000313" key="2">
    <source>
        <dbReference type="Proteomes" id="UP000005316"/>
    </source>
</evidence>